<dbReference type="EMBL" id="CP035952">
    <property type="protein sequence ID" value="QBF27156.1"/>
    <property type="molecule type" value="Genomic_DNA"/>
</dbReference>
<evidence type="ECO:0008006" key="3">
    <source>
        <dbReference type="Google" id="ProtNLM"/>
    </source>
</evidence>
<dbReference type="KEGG" id="ptk:EXN22_16200"/>
<evidence type="ECO:0000313" key="1">
    <source>
        <dbReference type="EMBL" id="QBF27156.1"/>
    </source>
</evidence>
<protein>
    <recommendedName>
        <fullName evidence="3">Ubiquitin-activating enzyme E1 FCCH domain-containing protein</fullName>
    </recommendedName>
</protein>
<accession>A0A411MK24</accession>
<gene>
    <name evidence="1" type="ORF">EXN22_16200</name>
</gene>
<dbReference type="Gene3D" id="2.60.40.10">
    <property type="entry name" value="Immunoglobulins"/>
    <property type="match status" value="1"/>
</dbReference>
<proteinExistence type="predicted"/>
<dbReference type="OrthoDB" id="5438497at2"/>
<organism evidence="1 2">
    <name type="scientific">Pseudomonas tructae</name>
    <dbReference type="NCBI Taxonomy" id="2518644"/>
    <lineage>
        <taxon>Bacteria</taxon>
        <taxon>Pseudomonadati</taxon>
        <taxon>Pseudomonadota</taxon>
        <taxon>Gammaproteobacteria</taxon>
        <taxon>Pseudomonadales</taxon>
        <taxon>Pseudomonadaceae</taxon>
        <taxon>Pseudomonas</taxon>
    </lineage>
</organism>
<keyword evidence="2" id="KW-1185">Reference proteome</keyword>
<dbReference type="Proteomes" id="UP000291130">
    <property type="component" value="Chromosome"/>
</dbReference>
<evidence type="ECO:0000313" key="2">
    <source>
        <dbReference type="Proteomes" id="UP000291130"/>
    </source>
</evidence>
<dbReference type="AlphaFoldDB" id="A0A411MK24"/>
<name>A0A411MK24_9PSED</name>
<sequence>MTEILQPSFSAGEMAPSTSARVDLNRYFTGLRTCRNFMIMPEGGARNRAGYRFLAETKLSARASRLIPFQFSTEQTYALELGHEYIRFYTNGGQLLSGLAAYEVSTPYQEEHLFELNFTQSADVLTIAHPSYAPAELKRLGATNWTIGDISFMPSIVAPTGLTATPLAGGTGDTTQFRYVVTSVAAGEAAEESVASAPATVASWNTKSGADLSWTAVADVDHYNVYKENNGSGLFGFIGQATNITFTDLNISPDKNDTPPSYQNPFADDNNPGVVGYYQQRLVFAASAKQPQTVWMSRVGAFHNFGYSQPNKDDDAITLTIASNQVNRVRAIVPLKEMLVLTSGAEITISGDATGIKPSNVQAIFQSYIGSSTVAPAVYGNTALYVQARGQKLADLAYSYTSDGFQGQDLTVLSSHLVRGYEIKAMTLAQVPNSVLWCIRNDGVKLGFTYLPTQEVYSWHRHDTDGAFESIVSIPEGDEDAVYAIVRRTIAGTTKRYVERLASRELRSSGSGDYWFDRAFFVDSGLTYDGRRTGTAVLTGGTDWKYPNPLTLAVGTTTFDAGMVGRSVVMYGGGTATDPGQILVVEIDAFTSANVVTVTPQTIVPESLRGVSATRWGLAASTITGLDHLNGKTVSLLADGNVAPQQVVVDGAVALDSSSLVVHAGLPIPADFETLDLAIPNNPAFLGNKKRINGVVVFCEESRGFFAGPDAGRLRECKQRSTESYGEPIKLLTGRAEVPIIADWSESGRVFIRQSDPLPLTILGVMLNVQAGG</sequence>
<reference evidence="1 2" key="1">
    <citation type="submission" date="2019-02" db="EMBL/GenBank/DDBJ databases">
        <title>Complete genome sequence of Pseudomonas sp. SNU WT1 isolated from rainbow trout.</title>
        <authorList>
            <person name="Oh W.T."/>
            <person name="Park S.C."/>
        </authorList>
    </citation>
    <scope>NUCLEOTIDE SEQUENCE [LARGE SCALE GENOMIC DNA]</scope>
    <source>
        <strain evidence="1 2">SNU WT1</strain>
    </source>
</reference>
<dbReference type="InterPro" id="IPR013783">
    <property type="entry name" value="Ig-like_fold"/>
</dbReference>